<evidence type="ECO:0000256" key="2">
    <source>
        <dbReference type="ARBA" id="ARBA00022642"/>
    </source>
</evidence>
<keyword evidence="2" id="KW-0662">Pyridine nucleotide biosynthesis</keyword>
<sequence>MRRVLVFGTSANPPCGMGGHMGCIEHFAQEYDEVWVLPVYQHIYSSKRHLESFEHRVAMLELARQAIPHGDRVRIVETEKDVWMQALTSLPPDAEPSSIRIGTVDIIANLQAANPDVQFSWLLGADTYMDLVQGKWKGGLALLDMVHLVVLPRDGVVLDTSSHPSVTISSVPSLNDSSSTKARQSRDAAAALVLPPVLAYMQKHKLYAFASER</sequence>
<evidence type="ECO:0000313" key="9">
    <source>
        <dbReference type="EMBL" id="RHY04127.1"/>
    </source>
</evidence>
<dbReference type="InterPro" id="IPR014729">
    <property type="entry name" value="Rossmann-like_a/b/a_fold"/>
</dbReference>
<keyword evidence="7" id="KW-0520">NAD</keyword>
<dbReference type="VEuPathDB" id="FungiDB:H257_10777"/>
<keyword evidence="6" id="KW-0067">ATP-binding</keyword>
<dbReference type="Pfam" id="PF01467">
    <property type="entry name" value="CTP_transf_like"/>
    <property type="match status" value="1"/>
</dbReference>
<proteinExistence type="predicted"/>
<keyword evidence="3" id="KW-0808">Transferase</keyword>
<dbReference type="SUPFAM" id="SSF52374">
    <property type="entry name" value="Nucleotidylyl transferase"/>
    <property type="match status" value="1"/>
</dbReference>
<dbReference type="GO" id="GO:0070566">
    <property type="term" value="F:adenylyltransferase activity"/>
    <property type="evidence" value="ECO:0007669"/>
    <property type="project" value="UniProtKB-ARBA"/>
</dbReference>
<keyword evidence="5" id="KW-0547">Nucleotide-binding</keyword>
<protein>
    <recommendedName>
        <fullName evidence="8">Cytidyltransferase-like domain-containing protein</fullName>
    </recommendedName>
</protein>
<comment type="caution">
    <text evidence="9">The sequence shown here is derived from an EMBL/GenBank/DDBJ whole genome shotgun (WGS) entry which is preliminary data.</text>
</comment>
<organism evidence="9 10">
    <name type="scientific">Aphanomyces astaci</name>
    <name type="common">Crayfish plague agent</name>
    <dbReference type="NCBI Taxonomy" id="112090"/>
    <lineage>
        <taxon>Eukaryota</taxon>
        <taxon>Sar</taxon>
        <taxon>Stramenopiles</taxon>
        <taxon>Oomycota</taxon>
        <taxon>Saprolegniomycetes</taxon>
        <taxon>Saprolegniales</taxon>
        <taxon>Verrucalvaceae</taxon>
        <taxon>Aphanomyces</taxon>
    </lineage>
</organism>
<gene>
    <name evidence="9" type="ORF">DYB36_002287</name>
</gene>
<dbReference type="AlphaFoldDB" id="A0A397AEP7"/>
<feature type="domain" description="Cytidyltransferase-like" evidence="8">
    <location>
        <begin position="19"/>
        <end position="184"/>
    </location>
</feature>
<evidence type="ECO:0000256" key="6">
    <source>
        <dbReference type="ARBA" id="ARBA00022840"/>
    </source>
</evidence>
<dbReference type="Proteomes" id="UP000265427">
    <property type="component" value="Unassembled WGS sequence"/>
</dbReference>
<dbReference type="CDD" id="cd02165">
    <property type="entry name" value="NMNAT"/>
    <property type="match status" value="1"/>
</dbReference>
<dbReference type="PANTHER" id="PTHR39321:SF3">
    <property type="entry name" value="PHOSPHOPANTETHEINE ADENYLYLTRANSFERASE"/>
    <property type="match status" value="1"/>
</dbReference>
<dbReference type="UniPathway" id="UPA00253">
    <property type="reaction ID" value="UER00600"/>
</dbReference>
<reference evidence="9 10" key="1">
    <citation type="submission" date="2018-08" db="EMBL/GenBank/DDBJ databases">
        <title>Aphanomyces genome sequencing and annotation.</title>
        <authorList>
            <person name="Minardi D."/>
            <person name="Oidtmann B."/>
            <person name="Van Der Giezen M."/>
            <person name="Studholme D.J."/>
        </authorList>
    </citation>
    <scope>NUCLEOTIDE SEQUENCE [LARGE SCALE GENOMIC DNA]</scope>
    <source>
        <strain evidence="9 10">Kv</strain>
    </source>
</reference>
<accession>A0A397AEP7</accession>
<evidence type="ECO:0000256" key="5">
    <source>
        <dbReference type="ARBA" id="ARBA00022741"/>
    </source>
</evidence>
<evidence type="ECO:0000256" key="4">
    <source>
        <dbReference type="ARBA" id="ARBA00022695"/>
    </source>
</evidence>
<dbReference type="InterPro" id="IPR005248">
    <property type="entry name" value="NadD/NMNAT"/>
</dbReference>
<evidence type="ECO:0000259" key="8">
    <source>
        <dbReference type="Pfam" id="PF01467"/>
    </source>
</evidence>
<dbReference type="GO" id="GO:0005524">
    <property type="term" value="F:ATP binding"/>
    <property type="evidence" value="ECO:0007669"/>
    <property type="project" value="UniProtKB-KW"/>
</dbReference>
<evidence type="ECO:0000256" key="3">
    <source>
        <dbReference type="ARBA" id="ARBA00022679"/>
    </source>
</evidence>
<dbReference type="PANTHER" id="PTHR39321">
    <property type="entry name" value="NICOTINATE-NUCLEOTIDE ADENYLYLTRANSFERASE-RELATED"/>
    <property type="match status" value="1"/>
</dbReference>
<dbReference type="Gene3D" id="3.40.50.620">
    <property type="entry name" value="HUPs"/>
    <property type="match status" value="1"/>
</dbReference>
<evidence type="ECO:0000256" key="1">
    <source>
        <dbReference type="ARBA" id="ARBA00004790"/>
    </source>
</evidence>
<dbReference type="InterPro" id="IPR004821">
    <property type="entry name" value="Cyt_trans-like"/>
</dbReference>
<comment type="pathway">
    <text evidence="1">Cofactor biosynthesis; NAD(+) biosynthesis.</text>
</comment>
<keyword evidence="4" id="KW-0548">Nucleotidyltransferase</keyword>
<name>A0A397AEP7_APHAT</name>
<evidence type="ECO:0000313" key="10">
    <source>
        <dbReference type="Proteomes" id="UP000265427"/>
    </source>
</evidence>
<evidence type="ECO:0000256" key="7">
    <source>
        <dbReference type="ARBA" id="ARBA00023027"/>
    </source>
</evidence>
<dbReference type="GO" id="GO:0009435">
    <property type="term" value="P:NAD+ biosynthetic process"/>
    <property type="evidence" value="ECO:0007669"/>
    <property type="project" value="UniProtKB-UniPathway"/>
</dbReference>
<dbReference type="EMBL" id="QUSZ01006920">
    <property type="protein sequence ID" value="RHY04127.1"/>
    <property type="molecule type" value="Genomic_DNA"/>
</dbReference>